<evidence type="ECO:0000256" key="3">
    <source>
        <dbReference type="ARBA" id="ARBA00037224"/>
    </source>
</evidence>
<comment type="function">
    <text evidence="3">Rab9 effector required for endosome to trans-Golgi network (TGN) transport.</text>
</comment>
<evidence type="ECO:0000256" key="2">
    <source>
        <dbReference type="ARBA" id="ARBA00022737"/>
    </source>
</evidence>
<dbReference type="Gene3D" id="2.120.10.80">
    <property type="entry name" value="Kelch-type beta propeller"/>
    <property type="match status" value="2"/>
</dbReference>
<reference evidence="5" key="1">
    <citation type="submission" date="2020-04" db="EMBL/GenBank/DDBJ databases">
        <authorList>
            <person name="Alioto T."/>
            <person name="Alioto T."/>
            <person name="Gomez Garrido J."/>
        </authorList>
    </citation>
    <scope>NUCLEOTIDE SEQUENCE</scope>
    <source>
        <strain evidence="5">A484AB</strain>
    </source>
</reference>
<keyword evidence="1" id="KW-0880">Kelch repeat</keyword>
<dbReference type="InterPro" id="IPR052124">
    <property type="entry name" value="Rab9_kelch_effector"/>
</dbReference>
<name>A0A6S7FUU9_PARCT</name>
<evidence type="ECO:0000313" key="6">
    <source>
        <dbReference type="Proteomes" id="UP001152795"/>
    </source>
</evidence>
<dbReference type="EMBL" id="CACRXK020000246">
    <property type="protein sequence ID" value="CAB3979979.1"/>
    <property type="molecule type" value="Genomic_DNA"/>
</dbReference>
<dbReference type="Proteomes" id="UP001152795">
    <property type="component" value="Unassembled WGS sequence"/>
</dbReference>
<keyword evidence="6" id="KW-1185">Reference proteome</keyword>
<organism evidence="5 6">
    <name type="scientific">Paramuricea clavata</name>
    <name type="common">Red gorgonian</name>
    <name type="synonym">Violescent sea-whip</name>
    <dbReference type="NCBI Taxonomy" id="317549"/>
    <lineage>
        <taxon>Eukaryota</taxon>
        <taxon>Metazoa</taxon>
        <taxon>Cnidaria</taxon>
        <taxon>Anthozoa</taxon>
        <taxon>Octocorallia</taxon>
        <taxon>Malacalcyonacea</taxon>
        <taxon>Plexauridae</taxon>
        <taxon>Paramuricea</taxon>
    </lineage>
</organism>
<gene>
    <name evidence="5" type="ORF">PACLA_8A048985</name>
</gene>
<evidence type="ECO:0000256" key="1">
    <source>
        <dbReference type="ARBA" id="ARBA00022441"/>
    </source>
</evidence>
<dbReference type="InterPro" id="IPR011043">
    <property type="entry name" value="Gal_Oxase/kelch_b-propeller"/>
</dbReference>
<evidence type="ECO:0000256" key="4">
    <source>
        <dbReference type="ARBA" id="ARBA00039295"/>
    </source>
</evidence>
<dbReference type="PANTHER" id="PTHR46647:SF1">
    <property type="entry name" value="RAB9 EFFECTOR PROTEIN WITH KELCH MOTIFS"/>
    <property type="match status" value="1"/>
</dbReference>
<keyword evidence="2" id="KW-0677">Repeat</keyword>
<dbReference type="AlphaFoldDB" id="A0A6S7FUU9"/>
<dbReference type="InterPro" id="IPR015915">
    <property type="entry name" value="Kelch-typ_b-propeller"/>
</dbReference>
<evidence type="ECO:0000313" key="5">
    <source>
        <dbReference type="EMBL" id="CAB3979979.1"/>
    </source>
</evidence>
<protein>
    <recommendedName>
        <fullName evidence="4">Rab9 effector protein with kelch motifs</fullName>
    </recommendedName>
</protein>
<proteinExistence type="predicted"/>
<sequence>MEINAVLDRHGLAKSGLWYVLSPENEGPCARVGHACCVLKTSANILKDCPVDNQNSDSLLILGGANPDGAFDDVYVLDFEQYKWYKCEWQGLPKRYEHLAFIPEHASSEIVVFGGAQMDNNLNDVQVLEKDAKSWCLSLPSGEAPSRRTCHSAAAVDNRLFIFGGGQSGAEPVQDDKLYVYNAKENQWSQPDVNGVRPKVRHGHVMIAVKNGIYLHGGMAGTEIFGDLWKLTIDDGEMNWSQPTVTGDVPSKRAAHAGCAVDETLYLFGGMNETGALDDLYSLNTESMLWQKIQCEGPPPHCRLDHTMSAVTVSRNVDENEETTVKQTFLVVFGGMDTSGQIFDDCLAFLVKE</sequence>
<dbReference type="OrthoDB" id="10251809at2759"/>
<dbReference type="SUPFAM" id="SSF50965">
    <property type="entry name" value="Galactose oxidase, central domain"/>
    <property type="match status" value="1"/>
</dbReference>
<dbReference type="Pfam" id="PF24681">
    <property type="entry name" value="Kelch_KLHDC2_KLHL20_DRC7"/>
    <property type="match status" value="2"/>
</dbReference>
<comment type="caution">
    <text evidence="5">The sequence shown here is derived from an EMBL/GenBank/DDBJ whole genome shotgun (WGS) entry which is preliminary data.</text>
</comment>
<dbReference type="PANTHER" id="PTHR46647">
    <property type="entry name" value="RAB9 EFFECTOR PROTEIN WITH KELCH MOTIFS"/>
    <property type="match status" value="1"/>
</dbReference>
<accession>A0A6S7FUU9</accession>